<dbReference type="AlphaFoldDB" id="A0AAD8H784"/>
<proteinExistence type="predicted"/>
<evidence type="ECO:0000256" key="1">
    <source>
        <dbReference type="SAM" id="Phobius"/>
    </source>
</evidence>
<dbReference type="PANTHER" id="PTHR33976:SF2">
    <property type="entry name" value="GLYCOPROTEIN MEMBRANE GPI-ANCHORED"/>
    <property type="match status" value="1"/>
</dbReference>
<keyword evidence="4" id="KW-1185">Reference proteome</keyword>
<protein>
    <recommendedName>
        <fullName evidence="2">Uncharacterized GPI-anchored protein At5g19230-like domain-containing protein</fullName>
    </recommendedName>
</protein>
<dbReference type="PANTHER" id="PTHR33976">
    <property type="entry name" value="OS07G0645000 PROTEIN"/>
    <property type="match status" value="1"/>
</dbReference>
<keyword evidence="1" id="KW-1133">Transmembrane helix</keyword>
<evidence type="ECO:0000313" key="4">
    <source>
        <dbReference type="Proteomes" id="UP001237642"/>
    </source>
</evidence>
<evidence type="ECO:0000259" key="2">
    <source>
        <dbReference type="Pfam" id="PF25884"/>
    </source>
</evidence>
<dbReference type="InterPro" id="IPR059083">
    <property type="entry name" value="At5g19230_dom"/>
</dbReference>
<sequence>MSQDLCRQTDKVEEDVLQTMTNLISKRTKPANYICALNSVALAARLVEEKPQQWSRIPHEGFFADINRQVPSSPDPLHNRFNLADTSSSFRSWYCKRSYIYNKPESLRFIKHMYTFKTIENGFVYSSSSSPSFSSSAGQSLAAYIHEKESLLKGINNFRQSQNLSALTMNKKASCFAKEIAKQLEGEPCSQVTDPNSVPGVPDILKKCQVNISSTTDGLMLSVCVVNRVPNLVLNNFTQTFYGKYLKNSKFTGAGIGKEDDWTVVVLSTNTPAGTFSSFASRSVCCRFCYLLVFLSLFLTWLIE</sequence>
<dbReference type="Proteomes" id="UP001237642">
    <property type="component" value="Unassembled WGS sequence"/>
</dbReference>
<accession>A0AAD8H784</accession>
<reference evidence="3" key="2">
    <citation type="submission" date="2023-05" db="EMBL/GenBank/DDBJ databases">
        <authorList>
            <person name="Schelkunov M.I."/>
        </authorList>
    </citation>
    <scope>NUCLEOTIDE SEQUENCE</scope>
    <source>
        <strain evidence="3">Hsosn_3</strain>
        <tissue evidence="3">Leaf</tissue>
    </source>
</reference>
<keyword evidence="1" id="KW-0812">Transmembrane</keyword>
<name>A0AAD8H784_9APIA</name>
<dbReference type="Pfam" id="PF25884">
    <property type="entry name" value="At5g19230"/>
    <property type="match status" value="1"/>
</dbReference>
<evidence type="ECO:0000313" key="3">
    <source>
        <dbReference type="EMBL" id="KAK1360929.1"/>
    </source>
</evidence>
<reference evidence="3" key="1">
    <citation type="submission" date="2023-02" db="EMBL/GenBank/DDBJ databases">
        <title>Genome of toxic invasive species Heracleum sosnowskyi carries increased number of genes despite the absence of recent whole-genome duplications.</title>
        <authorList>
            <person name="Schelkunov M."/>
            <person name="Shtratnikova V."/>
            <person name="Makarenko M."/>
            <person name="Klepikova A."/>
            <person name="Omelchenko D."/>
            <person name="Novikova G."/>
            <person name="Obukhova E."/>
            <person name="Bogdanov V."/>
            <person name="Penin A."/>
            <person name="Logacheva M."/>
        </authorList>
    </citation>
    <scope>NUCLEOTIDE SEQUENCE</scope>
    <source>
        <strain evidence="3">Hsosn_3</strain>
        <tissue evidence="3">Leaf</tissue>
    </source>
</reference>
<organism evidence="3 4">
    <name type="scientific">Heracleum sosnowskyi</name>
    <dbReference type="NCBI Taxonomy" id="360622"/>
    <lineage>
        <taxon>Eukaryota</taxon>
        <taxon>Viridiplantae</taxon>
        <taxon>Streptophyta</taxon>
        <taxon>Embryophyta</taxon>
        <taxon>Tracheophyta</taxon>
        <taxon>Spermatophyta</taxon>
        <taxon>Magnoliopsida</taxon>
        <taxon>eudicotyledons</taxon>
        <taxon>Gunneridae</taxon>
        <taxon>Pentapetalae</taxon>
        <taxon>asterids</taxon>
        <taxon>campanulids</taxon>
        <taxon>Apiales</taxon>
        <taxon>Apiaceae</taxon>
        <taxon>Apioideae</taxon>
        <taxon>apioid superclade</taxon>
        <taxon>Tordylieae</taxon>
        <taxon>Tordyliinae</taxon>
        <taxon>Heracleum</taxon>
    </lineage>
</organism>
<gene>
    <name evidence="3" type="ORF">POM88_045403</name>
</gene>
<dbReference type="EMBL" id="JAUIZM010000010">
    <property type="protein sequence ID" value="KAK1360929.1"/>
    <property type="molecule type" value="Genomic_DNA"/>
</dbReference>
<keyword evidence="1" id="KW-0472">Membrane</keyword>
<dbReference type="InterPro" id="IPR045285">
    <property type="entry name" value="At5g19230-like"/>
</dbReference>
<feature type="transmembrane region" description="Helical" evidence="1">
    <location>
        <begin position="284"/>
        <end position="303"/>
    </location>
</feature>
<feature type="domain" description="Uncharacterized GPI-anchored protein At5g19230-like" evidence="2">
    <location>
        <begin position="149"/>
        <end position="267"/>
    </location>
</feature>
<comment type="caution">
    <text evidence="3">The sequence shown here is derived from an EMBL/GenBank/DDBJ whole genome shotgun (WGS) entry which is preliminary data.</text>
</comment>